<evidence type="ECO:0000256" key="5">
    <source>
        <dbReference type="ARBA" id="ARBA00022822"/>
    </source>
</evidence>
<feature type="active site" description="Proton acceptor" evidence="9">
    <location>
        <position position="93"/>
    </location>
</feature>
<feature type="active site" description="Proton acceptor" evidence="9">
    <location>
        <position position="82"/>
    </location>
</feature>
<dbReference type="InterPro" id="IPR018204">
    <property type="entry name" value="Trp_synthase_alpha_AS"/>
</dbReference>
<evidence type="ECO:0000256" key="1">
    <source>
        <dbReference type="ARBA" id="ARBA00003365"/>
    </source>
</evidence>
<dbReference type="FunFam" id="3.20.20.70:FF:000037">
    <property type="entry name" value="Tryptophan synthase alpha chain"/>
    <property type="match status" value="1"/>
</dbReference>
<dbReference type="Gene3D" id="3.20.20.70">
    <property type="entry name" value="Aldolase class I"/>
    <property type="match status" value="1"/>
</dbReference>
<dbReference type="PANTHER" id="PTHR43406">
    <property type="entry name" value="TRYPTOPHAN SYNTHASE, ALPHA CHAIN"/>
    <property type="match status" value="1"/>
</dbReference>
<dbReference type="SUPFAM" id="SSF51366">
    <property type="entry name" value="Ribulose-phoshate binding barrel"/>
    <property type="match status" value="1"/>
</dbReference>
<evidence type="ECO:0000256" key="7">
    <source>
        <dbReference type="ARBA" id="ARBA00023239"/>
    </source>
</evidence>
<evidence type="ECO:0000256" key="3">
    <source>
        <dbReference type="ARBA" id="ARBA00011270"/>
    </source>
</evidence>
<evidence type="ECO:0000256" key="2">
    <source>
        <dbReference type="ARBA" id="ARBA00004733"/>
    </source>
</evidence>
<organism evidence="11">
    <name type="scientific">Candidatus Kentrum sp. FM</name>
    <dbReference type="NCBI Taxonomy" id="2126340"/>
    <lineage>
        <taxon>Bacteria</taxon>
        <taxon>Pseudomonadati</taxon>
        <taxon>Pseudomonadota</taxon>
        <taxon>Gammaproteobacteria</taxon>
        <taxon>Candidatus Kentrum</taxon>
    </lineage>
</organism>
<dbReference type="EMBL" id="CAADFA010000578">
    <property type="protein sequence ID" value="VFJ70960.1"/>
    <property type="molecule type" value="Genomic_DNA"/>
</dbReference>
<reference evidence="11" key="1">
    <citation type="submission" date="2019-02" db="EMBL/GenBank/DDBJ databases">
        <authorList>
            <person name="Gruber-Vodicka R. H."/>
            <person name="Seah K. B. B."/>
        </authorList>
    </citation>
    <scope>NUCLEOTIDE SEQUENCE</scope>
    <source>
        <strain evidence="11">BECK_BZ165</strain>
    </source>
</reference>
<evidence type="ECO:0000256" key="6">
    <source>
        <dbReference type="ARBA" id="ARBA00023141"/>
    </source>
</evidence>
<dbReference type="InterPro" id="IPR002028">
    <property type="entry name" value="Trp_synthase_suA"/>
</dbReference>
<dbReference type="HAMAP" id="MF_00131">
    <property type="entry name" value="Trp_synth_alpha"/>
    <property type="match status" value="1"/>
</dbReference>
<dbReference type="EC" id="4.2.1.20" evidence="9"/>
<comment type="catalytic activity">
    <reaction evidence="8 9">
        <text>(1S,2R)-1-C-(indol-3-yl)glycerol 3-phosphate + L-serine = D-glyceraldehyde 3-phosphate + L-tryptophan + H2O</text>
        <dbReference type="Rhea" id="RHEA:10532"/>
        <dbReference type="ChEBI" id="CHEBI:15377"/>
        <dbReference type="ChEBI" id="CHEBI:33384"/>
        <dbReference type="ChEBI" id="CHEBI:57912"/>
        <dbReference type="ChEBI" id="CHEBI:58866"/>
        <dbReference type="ChEBI" id="CHEBI:59776"/>
        <dbReference type="EC" id="4.2.1.20"/>
    </reaction>
</comment>
<keyword evidence="6 9" id="KW-0057">Aromatic amino acid biosynthesis</keyword>
<name>A0A450TRP8_9GAMM</name>
<evidence type="ECO:0000256" key="10">
    <source>
        <dbReference type="RuleBase" id="RU003662"/>
    </source>
</evidence>
<dbReference type="AlphaFoldDB" id="A0A450TRP8"/>
<evidence type="ECO:0000256" key="9">
    <source>
        <dbReference type="HAMAP-Rule" id="MF_00131"/>
    </source>
</evidence>
<proteinExistence type="inferred from homology"/>
<dbReference type="Pfam" id="PF00290">
    <property type="entry name" value="Trp_syntA"/>
    <property type="match status" value="1"/>
</dbReference>
<accession>A0A450TRP8</accession>
<evidence type="ECO:0000313" key="11">
    <source>
        <dbReference type="EMBL" id="VFJ70960.1"/>
    </source>
</evidence>
<dbReference type="PANTHER" id="PTHR43406:SF1">
    <property type="entry name" value="TRYPTOPHAN SYNTHASE ALPHA CHAIN, CHLOROPLASTIC"/>
    <property type="match status" value="1"/>
</dbReference>
<comment type="subunit">
    <text evidence="3 9">Tetramer of two alpha and two beta chains.</text>
</comment>
<dbReference type="UniPathway" id="UPA00035">
    <property type="reaction ID" value="UER00044"/>
</dbReference>
<keyword evidence="4 9" id="KW-0028">Amino-acid biosynthesis</keyword>
<evidence type="ECO:0000256" key="4">
    <source>
        <dbReference type="ARBA" id="ARBA00022605"/>
    </source>
</evidence>
<dbReference type="GO" id="GO:0004834">
    <property type="term" value="F:tryptophan synthase activity"/>
    <property type="evidence" value="ECO:0007669"/>
    <property type="project" value="UniProtKB-UniRule"/>
</dbReference>
<keyword evidence="7 9" id="KW-0456">Lyase</keyword>
<evidence type="ECO:0000256" key="8">
    <source>
        <dbReference type="ARBA" id="ARBA00049047"/>
    </source>
</evidence>
<sequence length="329" mass="34938">MNSTIFCLDLGVHYSRDGETKTSTPLQHWGNLDLSRISTCFEGLSRVDRKALVSFVTAGDPAPPVTVPLLHGLVAAGADILELGVPFSDPMADGPVIQRASERALAAGVTLRGVLEMAKEFRARDDKTPLVLMGYANPMEVMGYQRFATEAAAAGVDGVLTVDLPVEEAPPLLEAIRPHGIDPIFLLAPNTGRERIARICQDASGFLYYVSLKGVTGAGHLDTGSVAEKVSEIRTLTGLPIGVGFGVKDGASAARVARISDAVVIGSVLVSRIEELAATPDRIPEEVPAIIAEMRGAMEDYGGIEKEKNGPGVFFGWERASALFFTLHT</sequence>
<dbReference type="PROSITE" id="PS00167">
    <property type="entry name" value="TRP_SYNTHASE_ALPHA"/>
    <property type="match status" value="1"/>
</dbReference>
<protein>
    <recommendedName>
        <fullName evidence="9">Tryptophan synthase alpha chain</fullName>
        <ecNumber evidence="9">4.2.1.20</ecNumber>
    </recommendedName>
</protein>
<dbReference type="NCBIfam" id="TIGR00262">
    <property type="entry name" value="trpA"/>
    <property type="match status" value="1"/>
</dbReference>
<comment type="pathway">
    <text evidence="2 9">Amino-acid biosynthesis; L-tryptophan biosynthesis; L-tryptophan from chorismate: step 5/5.</text>
</comment>
<comment type="similarity">
    <text evidence="9 10">Belongs to the TrpA family.</text>
</comment>
<gene>
    <name evidence="9" type="primary">trpA</name>
    <name evidence="11" type="ORF">BECKFM1743C_GA0114222_105782</name>
</gene>
<dbReference type="InterPro" id="IPR013785">
    <property type="entry name" value="Aldolase_TIM"/>
</dbReference>
<comment type="function">
    <text evidence="1 9">The alpha subunit is responsible for the aldol cleavage of indoleglycerol phosphate to indole and glyceraldehyde 3-phosphate.</text>
</comment>
<dbReference type="InterPro" id="IPR011060">
    <property type="entry name" value="RibuloseP-bd_barrel"/>
</dbReference>
<dbReference type="CDD" id="cd04724">
    <property type="entry name" value="Tryptophan_synthase_alpha"/>
    <property type="match status" value="1"/>
</dbReference>
<keyword evidence="5 9" id="KW-0822">Tryptophan biosynthesis</keyword>
<dbReference type="GO" id="GO:0005829">
    <property type="term" value="C:cytosol"/>
    <property type="evidence" value="ECO:0007669"/>
    <property type="project" value="TreeGrafter"/>
</dbReference>